<dbReference type="CDD" id="cd07736">
    <property type="entry name" value="PhnP-like_MBL-fold"/>
    <property type="match status" value="1"/>
</dbReference>
<dbReference type="EMBL" id="CP000510">
    <property type="protein sequence ID" value="ABM05361.1"/>
    <property type="molecule type" value="Genomic_DNA"/>
</dbReference>
<evidence type="ECO:0000313" key="2">
    <source>
        <dbReference type="EMBL" id="ABM05361.1"/>
    </source>
</evidence>
<dbReference type="STRING" id="357804.Ping_3684"/>
<dbReference type="GO" id="GO:0019700">
    <property type="term" value="P:organic phosphonate catabolic process"/>
    <property type="evidence" value="ECO:0007669"/>
    <property type="project" value="InterPro"/>
</dbReference>
<dbReference type="PANTHER" id="PTHR42663">
    <property type="entry name" value="HYDROLASE C777.06C-RELATED-RELATED"/>
    <property type="match status" value="1"/>
</dbReference>
<dbReference type="HOGENOM" id="CLU_044538_3_0_6"/>
<accession>A1T0U6</accession>
<dbReference type="InterPro" id="IPR035682">
    <property type="entry name" value="PhnP_MBL"/>
</dbReference>
<organism evidence="2 3">
    <name type="scientific">Psychromonas ingrahamii (strain DSM 17664 / CCUG 51855 / 37)</name>
    <dbReference type="NCBI Taxonomy" id="357804"/>
    <lineage>
        <taxon>Bacteria</taxon>
        <taxon>Pseudomonadati</taxon>
        <taxon>Pseudomonadota</taxon>
        <taxon>Gammaproteobacteria</taxon>
        <taxon>Alteromonadales</taxon>
        <taxon>Psychromonadaceae</taxon>
        <taxon>Psychromonas</taxon>
    </lineage>
</organism>
<dbReference type="InterPro" id="IPR001279">
    <property type="entry name" value="Metallo-B-lactamas"/>
</dbReference>
<proteinExistence type="predicted"/>
<dbReference type="AlphaFoldDB" id="A1T0U6"/>
<feature type="domain" description="Metallo-beta-lactamase" evidence="1">
    <location>
        <begin position="52"/>
        <end position="225"/>
    </location>
</feature>
<dbReference type="InterPro" id="IPR017693">
    <property type="entry name" value="Phosphonate_metab_PhnP"/>
</dbReference>
<keyword evidence="3" id="KW-1185">Reference proteome</keyword>
<evidence type="ECO:0000259" key="1">
    <source>
        <dbReference type="Pfam" id="PF12706"/>
    </source>
</evidence>
<dbReference type="Proteomes" id="UP000000639">
    <property type="component" value="Chromosome"/>
</dbReference>
<name>A1T0U6_PSYIN</name>
<dbReference type="Pfam" id="PF12706">
    <property type="entry name" value="Lactamase_B_2"/>
    <property type="match status" value="1"/>
</dbReference>
<dbReference type="NCBIfam" id="TIGR03307">
    <property type="entry name" value="PhnP"/>
    <property type="match status" value="1"/>
</dbReference>
<dbReference type="GO" id="GO:0008081">
    <property type="term" value="F:phosphoric diester hydrolase activity"/>
    <property type="evidence" value="ECO:0007669"/>
    <property type="project" value="InterPro"/>
</dbReference>
<dbReference type="SUPFAM" id="SSF56281">
    <property type="entry name" value="Metallo-hydrolase/oxidoreductase"/>
    <property type="match status" value="1"/>
</dbReference>
<dbReference type="Gene3D" id="3.60.15.10">
    <property type="entry name" value="Ribonuclease Z/Hydroxyacylglutathione hydrolase-like"/>
    <property type="match status" value="1"/>
</dbReference>
<dbReference type="KEGG" id="pin:Ping_3684"/>
<gene>
    <name evidence="2" type="ordered locus">Ping_3684</name>
</gene>
<dbReference type="eggNOG" id="COG1235">
    <property type="taxonomic scope" value="Bacteria"/>
</dbReference>
<protein>
    <submittedName>
        <fullName evidence="2">Beta-lactamase domain protein</fullName>
    </submittedName>
</protein>
<sequence length="255" mass="28821">MKFTFLGTGSVKGAPVYGCECIVCNRALANPDLRRNPACGFLEIAGQLGTVRLLIDAGYHHLAERFPPGSLDAVLLTHFHMDHVQGLFPIRWGVGETIPVFSPDDPKGCDDLFKYPGIFDFSQKTRPFQTFEFKDLLITPIPLVHSKLTMGYVIELNGKRFAYLCDSGLLRRDVKQYLIDQPIDLMILDCEQPPLETAPRNHNDLTRALEIFAEVQPKKLVLTHISHNLDEYFINHPNCLPENVAIGYDNQAWEL</sequence>
<dbReference type="PANTHER" id="PTHR42663:SF6">
    <property type="entry name" value="HYDROLASE C777.06C-RELATED"/>
    <property type="match status" value="1"/>
</dbReference>
<reference evidence="2 3" key="1">
    <citation type="submission" date="2007-01" db="EMBL/GenBank/DDBJ databases">
        <title>Complete sequence of Psychromonas ingrahamii 37.</title>
        <authorList>
            <consortium name="US DOE Joint Genome Institute"/>
            <person name="Copeland A."/>
            <person name="Lucas S."/>
            <person name="Lapidus A."/>
            <person name="Barry K."/>
            <person name="Detter J.C."/>
            <person name="Glavina del Rio T."/>
            <person name="Hammon N."/>
            <person name="Israni S."/>
            <person name="Dalin E."/>
            <person name="Tice H."/>
            <person name="Pitluck S."/>
            <person name="Thompson L.S."/>
            <person name="Brettin T."/>
            <person name="Bruce D."/>
            <person name="Han C."/>
            <person name="Tapia R."/>
            <person name="Schmutz J."/>
            <person name="Larimer F."/>
            <person name="Land M."/>
            <person name="Hauser L."/>
            <person name="Kyrpides N."/>
            <person name="Ivanova N."/>
            <person name="Staley J."/>
            <person name="Richardson P."/>
        </authorList>
    </citation>
    <scope>NUCLEOTIDE SEQUENCE [LARGE SCALE GENOMIC DNA]</scope>
    <source>
        <strain evidence="2 3">37</strain>
    </source>
</reference>
<evidence type="ECO:0000313" key="3">
    <source>
        <dbReference type="Proteomes" id="UP000000639"/>
    </source>
</evidence>
<dbReference type="OrthoDB" id="9803916at2"/>
<dbReference type="InterPro" id="IPR036866">
    <property type="entry name" value="RibonucZ/Hydroxyglut_hydro"/>
</dbReference>
<dbReference type="RefSeq" id="WP_011771909.1">
    <property type="nucleotide sequence ID" value="NC_008709.1"/>
</dbReference>